<evidence type="ECO:0000256" key="6">
    <source>
        <dbReference type="SAM" id="Phobius"/>
    </source>
</evidence>
<name>A0A921MCX9_9MICO</name>
<sequence>MTEQRTEGVGMQQRMSAVTVPVITVAAVAVSIVTAFVGSGAVGGTPISQAAGGAFSSDGTPLSPAGPAFSIWSVIYLGLIAYAVWQLFPAARRSDRHRALRPWAIASALLNAAWIWSVQLGLVAGSVVVIVALLLVLIRMLLLLHASHPSGWADALVTDGTVGLYLGWVSVATVANISVWISGWVTEPFAGWELLAVAILVVAGGIGVALALRTRGRLAPALSMAWGLAWIGAGRASGQFESVMLTWTAGIAASVVLVVAVIARLRRR</sequence>
<dbReference type="InterPro" id="IPR004307">
    <property type="entry name" value="TspO_MBR"/>
</dbReference>
<dbReference type="PANTHER" id="PTHR33802:SF1">
    <property type="entry name" value="XK-RELATED PROTEIN"/>
    <property type="match status" value="1"/>
</dbReference>
<dbReference type="PANTHER" id="PTHR33802">
    <property type="entry name" value="SI:CH211-161H7.5-RELATED"/>
    <property type="match status" value="1"/>
</dbReference>
<reference evidence="7" key="2">
    <citation type="submission" date="2021-09" db="EMBL/GenBank/DDBJ databases">
        <authorList>
            <person name="Gilroy R."/>
        </authorList>
    </citation>
    <scope>NUCLEOTIDE SEQUENCE</scope>
    <source>
        <strain evidence="7">ChiGjej5B5-7349</strain>
    </source>
</reference>
<dbReference type="Pfam" id="PF03073">
    <property type="entry name" value="TspO_MBR"/>
    <property type="match status" value="1"/>
</dbReference>
<reference evidence="7" key="1">
    <citation type="journal article" date="2021" name="PeerJ">
        <title>Extensive microbial diversity within the chicken gut microbiome revealed by metagenomics and culture.</title>
        <authorList>
            <person name="Gilroy R."/>
            <person name="Ravi A."/>
            <person name="Getino M."/>
            <person name="Pursley I."/>
            <person name="Horton D.L."/>
            <person name="Alikhan N.F."/>
            <person name="Baker D."/>
            <person name="Gharbi K."/>
            <person name="Hall N."/>
            <person name="Watson M."/>
            <person name="Adriaenssens E.M."/>
            <person name="Foster-Nyarko E."/>
            <person name="Jarju S."/>
            <person name="Secka A."/>
            <person name="Antonio M."/>
            <person name="Oren A."/>
            <person name="Chaudhuri R.R."/>
            <person name="La Ragione R."/>
            <person name="Hildebrand F."/>
            <person name="Pallen M.J."/>
        </authorList>
    </citation>
    <scope>NUCLEOTIDE SEQUENCE</scope>
    <source>
        <strain evidence="7">ChiGjej5B5-7349</strain>
    </source>
</reference>
<feature type="transmembrane region" description="Helical" evidence="6">
    <location>
        <begin position="100"/>
        <end position="116"/>
    </location>
</feature>
<accession>A0A921MCX9</accession>
<dbReference type="Gene3D" id="1.20.1260.100">
    <property type="entry name" value="TspO/MBR protein"/>
    <property type="match status" value="1"/>
</dbReference>
<feature type="transmembrane region" description="Helical" evidence="6">
    <location>
        <begin position="219"/>
        <end position="238"/>
    </location>
</feature>
<comment type="similarity">
    <text evidence="2">Belongs to the TspO/BZRP family.</text>
</comment>
<keyword evidence="5 6" id="KW-0472">Membrane</keyword>
<evidence type="ECO:0000256" key="4">
    <source>
        <dbReference type="ARBA" id="ARBA00022989"/>
    </source>
</evidence>
<dbReference type="Proteomes" id="UP000784435">
    <property type="component" value="Unassembled WGS sequence"/>
</dbReference>
<feature type="transmembrane region" description="Helical" evidence="6">
    <location>
        <begin position="20"/>
        <end position="42"/>
    </location>
</feature>
<keyword evidence="3 6" id="KW-0812">Transmembrane</keyword>
<feature type="transmembrane region" description="Helical" evidence="6">
    <location>
        <begin position="244"/>
        <end position="265"/>
    </location>
</feature>
<proteinExistence type="inferred from homology"/>
<dbReference type="AlphaFoldDB" id="A0A921MCX9"/>
<organism evidence="7 8">
    <name type="scientific">Brevibacterium senegalense</name>
    <dbReference type="NCBI Taxonomy" id="1033736"/>
    <lineage>
        <taxon>Bacteria</taxon>
        <taxon>Bacillati</taxon>
        <taxon>Actinomycetota</taxon>
        <taxon>Actinomycetes</taxon>
        <taxon>Micrococcales</taxon>
        <taxon>Brevibacteriaceae</taxon>
        <taxon>Brevibacterium</taxon>
    </lineage>
</organism>
<evidence type="ECO:0000313" key="7">
    <source>
        <dbReference type="EMBL" id="HJG79939.1"/>
    </source>
</evidence>
<dbReference type="GO" id="GO:0016020">
    <property type="term" value="C:membrane"/>
    <property type="evidence" value="ECO:0007669"/>
    <property type="project" value="UniProtKB-SubCell"/>
</dbReference>
<evidence type="ECO:0000256" key="3">
    <source>
        <dbReference type="ARBA" id="ARBA00022692"/>
    </source>
</evidence>
<comment type="subcellular location">
    <subcellularLocation>
        <location evidence="1">Membrane</location>
        <topology evidence="1">Multi-pass membrane protein</topology>
    </subcellularLocation>
</comment>
<dbReference type="InterPro" id="IPR038330">
    <property type="entry name" value="TspO/MBR-related_sf"/>
</dbReference>
<feature type="transmembrane region" description="Helical" evidence="6">
    <location>
        <begin position="189"/>
        <end position="212"/>
    </location>
</feature>
<feature type="transmembrane region" description="Helical" evidence="6">
    <location>
        <begin position="122"/>
        <end position="142"/>
    </location>
</feature>
<keyword evidence="4 6" id="KW-1133">Transmembrane helix</keyword>
<evidence type="ECO:0000313" key="8">
    <source>
        <dbReference type="Proteomes" id="UP000784435"/>
    </source>
</evidence>
<comment type="caution">
    <text evidence="7">The sequence shown here is derived from an EMBL/GenBank/DDBJ whole genome shotgun (WGS) entry which is preliminary data.</text>
</comment>
<feature type="transmembrane region" description="Helical" evidence="6">
    <location>
        <begin position="162"/>
        <end position="183"/>
    </location>
</feature>
<evidence type="ECO:0000256" key="2">
    <source>
        <dbReference type="ARBA" id="ARBA00007524"/>
    </source>
</evidence>
<evidence type="ECO:0000256" key="5">
    <source>
        <dbReference type="ARBA" id="ARBA00023136"/>
    </source>
</evidence>
<dbReference type="EMBL" id="DYUK01000128">
    <property type="protein sequence ID" value="HJG79939.1"/>
    <property type="molecule type" value="Genomic_DNA"/>
</dbReference>
<feature type="transmembrane region" description="Helical" evidence="6">
    <location>
        <begin position="69"/>
        <end position="88"/>
    </location>
</feature>
<evidence type="ECO:0000256" key="1">
    <source>
        <dbReference type="ARBA" id="ARBA00004141"/>
    </source>
</evidence>
<protein>
    <submittedName>
        <fullName evidence="7">Tryptophan-rich sensory protein</fullName>
    </submittedName>
</protein>
<gene>
    <name evidence="7" type="ORF">K8V08_05970</name>
</gene>